<protein>
    <submittedName>
        <fullName evidence="2">Uncharacterized protein</fullName>
    </submittedName>
</protein>
<comment type="caution">
    <text evidence="2">The sequence shown here is derived from an EMBL/GenBank/DDBJ whole genome shotgun (WGS) entry which is preliminary data.</text>
</comment>
<reference evidence="2" key="1">
    <citation type="submission" date="2021-07" db="EMBL/GenBank/DDBJ databases">
        <authorList>
            <person name="Durling M."/>
        </authorList>
    </citation>
    <scope>NUCLEOTIDE SEQUENCE</scope>
</reference>
<feature type="region of interest" description="Disordered" evidence="1">
    <location>
        <begin position="54"/>
        <end position="91"/>
    </location>
</feature>
<feature type="compositionally biased region" description="Low complexity" evidence="1">
    <location>
        <begin position="62"/>
        <end position="89"/>
    </location>
</feature>
<dbReference type="Proteomes" id="UP000701801">
    <property type="component" value="Unassembled WGS sequence"/>
</dbReference>
<keyword evidence="3" id="KW-1185">Reference proteome</keyword>
<gene>
    <name evidence="2" type="ORF">HYALB_00012036</name>
</gene>
<name>A0A9N9LQK9_9HELO</name>
<dbReference type="OrthoDB" id="10351563at2759"/>
<feature type="region of interest" description="Disordered" evidence="1">
    <location>
        <begin position="1"/>
        <end position="25"/>
    </location>
</feature>
<evidence type="ECO:0000313" key="2">
    <source>
        <dbReference type="EMBL" id="CAG8976792.1"/>
    </source>
</evidence>
<dbReference type="EMBL" id="CAJVRM010000191">
    <property type="protein sequence ID" value="CAG8976792.1"/>
    <property type="molecule type" value="Genomic_DNA"/>
</dbReference>
<evidence type="ECO:0000313" key="3">
    <source>
        <dbReference type="Proteomes" id="UP000701801"/>
    </source>
</evidence>
<organism evidence="2 3">
    <name type="scientific">Hymenoscyphus albidus</name>
    <dbReference type="NCBI Taxonomy" id="595503"/>
    <lineage>
        <taxon>Eukaryota</taxon>
        <taxon>Fungi</taxon>
        <taxon>Dikarya</taxon>
        <taxon>Ascomycota</taxon>
        <taxon>Pezizomycotina</taxon>
        <taxon>Leotiomycetes</taxon>
        <taxon>Helotiales</taxon>
        <taxon>Helotiaceae</taxon>
        <taxon>Hymenoscyphus</taxon>
    </lineage>
</organism>
<proteinExistence type="predicted"/>
<sequence>MSSKSSKPTTPVEPAKAPRPLRTSGEILAEARKLRQRADTLRWRLAIEFGDIPEAVLPPAPGSSSAATPAATASSSGTPSSSSAAASPADPFSFTTSRPKLFSLSDITPDVPLHPRTNMPLTPFTPNPPEVLIPFHLMDDTIYHRPPISHVPAIEPLNARTLIGGSPDCWTRRLSGLLQQNHFLDFTENTAHYRMDSGMGKGEEEKGKEGDCDGERWVVRFEANGLKTGNGYLETYLRVTWSGETEKEAREMAAKGFLHCCMEGWERMRRI</sequence>
<evidence type="ECO:0000256" key="1">
    <source>
        <dbReference type="SAM" id="MobiDB-lite"/>
    </source>
</evidence>
<accession>A0A9N9LQK9</accession>
<dbReference type="AlphaFoldDB" id="A0A9N9LQK9"/>